<dbReference type="AlphaFoldDB" id="A0A553RAH0"/>
<sequence length="147" mass="16343">MSPVAEGMRLRGRDLEDSTVSWIPSVLGVQSVRLRLRLDRRDDQGRGLWQLVDLEEVQIGRRPRNKSPPTLSQSLMSIPASSIQAVGGDMQSPGAISPSFLPPPSGKIPGRKRGRPPLKRHPEYQSHYPESLPPIKVPKKRGRKPGF</sequence>
<evidence type="ECO:0000313" key="2">
    <source>
        <dbReference type="EMBL" id="TRY99182.1"/>
    </source>
</evidence>
<evidence type="ECO:0000256" key="1">
    <source>
        <dbReference type="SAM" id="MobiDB-lite"/>
    </source>
</evidence>
<feature type="region of interest" description="Disordered" evidence="1">
    <location>
        <begin position="83"/>
        <end position="147"/>
    </location>
</feature>
<gene>
    <name evidence="2" type="ORF">DNTS_001980</name>
</gene>
<comment type="caution">
    <text evidence="2">The sequence shown here is derived from an EMBL/GenBank/DDBJ whole genome shotgun (WGS) entry which is preliminary data.</text>
</comment>
<dbReference type="Proteomes" id="UP000316079">
    <property type="component" value="Unassembled WGS sequence"/>
</dbReference>
<feature type="compositionally biased region" description="Basic residues" evidence="1">
    <location>
        <begin position="137"/>
        <end position="147"/>
    </location>
</feature>
<feature type="compositionally biased region" description="Basic residues" evidence="1">
    <location>
        <begin position="109"/>
        <end position="119"/>
    </location>
</feature>
<dbReference type="EMBL" id="SRMA01025092">
    <property type="protein sequence ID" value="TRY99182.1"/>
    <property type="molecule type" value="Genomic_DNA"/>
</dbReference>
<feature type="non-terminal residue" evidence="2">
    <location>
        <position position="147"/>
    </location>
</feature>
<protein>
    <submittedName>
        <fullName evidence="2">Uncharacterized protein</fullName>
    </submittedName>
</protein>
<proteinExistence type="predicted"/>
<name>A0A553RAH0_9TELE</name>
<dbReference type="STRING" id="623744.A0A553RAH0"/>
<evidence type="ECO:0000313" key="3">
    <source>
        <dbReference type="Proteomes" id="UP000316079"/>
    </source>
</evidence>
<keyword evidence="3" id="KW-1185">Reference proteome</keyword>
<accession>A0A553RAH0</accession>
<dbReference type="OrthoDB" id="10552541at2759"/>
<organism evidence="2 3">
    <name type="scientific">Danionella cerebrum</name>
    <dbReference type="NCBI Taxonomy" id="2873325"/>
    <lineage>
        <taxon>Eukaryota</taxon>
        <taxon>Metazoa</taxon>
        <taxon>Chordata</taxon>
        <taxon>Craniata</taxon>
        <taxon>Vertebrata</taxon>
        <taxon>Euteleostomi</taxon>
        <taxon>Actinopterygii</taxon>
        <taxon>Neopterygii</taxon>
        <taxon>Teleostei</taxon>
        <taxon>Ostariophysi</taxon>
        <taxon>Cypriniformes</taxon>
        <taxon>Danionidae</taxon>
        <taxon>Danioninae</taxon>
        <taxon>Danionella</taxon>
    </lineage>
</organism>
<reference evidence="2 3" key="1">
    <citation type="journal article" date="2019" name="Sci. Data">
        <title>Hybrid genome assembly and annotation of Danionella translucida.</title>
        <authorList>
            <person name="Kadobianskyi M."/>
            <person name="Schulze L."/>
            <person name="Schuelke M."/>
            <person name="Judkewitz B."/>
        </authorList>
    </citation>
    <scope>NUCLEOTIDE SEQUENCE [LARGE SCALE GENOMIC DNA]</scope>
    <source>
        <strain evidence="2 3">Bolton</strain>
    </source>
</reference>